<evidence type="ECO:0000256" key="1">
    <source>
        <dbReference type="SAM" id="MobiDB-lite"/>
    </source>
</evidence>
<evidence type="ECO:0000313" key="3">
    <source>
        <dbReference type="Proteomes" id="UP000324222"/>
    </source>
</evidence>
<dbReference type="EMBL" id="VSRR010008200">
    <property type="protein sequence ID" value="MPC48276.1"/>
    <property type="molecule type" value="Genomic_DNA"/>
</dbReference>
<organism evidence="2 3">
    <name type="scientific">Portunus trituberculatus</name>
    <name type="common">Swimming crab</name>
    <name type="synonym">Neptunus trituberculatus</name>
    <dbReference type="NCBI Taxonomy" id="210409"/>
    <lineage>
        <taxon>Eukaryota</taxon>
        <taxon>Metazoa</taxon>
        <taxon>Ecdysozoa</taxon>
        <taxon>Arthropoda</taxon>
        <taxon>Crustacea</taxon>
        <taxon>Multicrustacea</taxon>
        <taxon>Malacostraca</taxon>
        <taxon>Eumalacostraca</taxon>
        <taxon>Eucarida</taxon>
        <taxon>Decapoda</taxon>
        <taxon>Pleocyemata</taxon>
        <taxon>Brachyura</taxon>
        <taxon>Eubrachyura</taxon>
        <taxon>Portunoidea</taxon>
        <taxon>Portunidae</taxon>
        <taxon>Portuninae</taxon>
        <taxon>Portunus</taxon>
    </lineage>
</organism>
<reference evidence="2 3" key="1">
    <citation type="submission" date="2019-05" db="EMBL/GenBank/DDBJ databases">
        <title>Another draft genome of Portunus trituberculatus and its Hox gene families provides insights of decapod evolution.</title>
        <authorList>
            <person name="Jeong J.-H."/>
            <person name="Song I."/>
            <person name="Kim S."/>
            <person name="Choi T."/>
            <person name="Kim D."/>
            <person name="Ryu S."/>
            <person name="Kim W."/>
        </authorList>
    </citation>
    <scope>NUCLEOTIDE SEQUENCE [LARGE SCALE GENOMIC DNA]</scope>
    <source>
        <tissue evidence="2">Muscle</tissue>
    </source>
</reference>
<comment type="caution">
    <text evidence="2">The sequence shown here is derived from an EMBL/GenBank/DDBJ whole genome shotgun (WGS) entry which is preliminary data.</text>
</comment>
<evidence type="ECO:0000313" key="2">
    <source>
        <dbReference type="EMBL" id="MPC48276.1"/>
    </source>
</evidence>
<dbReference type="Proteomes" id="UP000324222">
    <property type="component" value="Unassembled WGS sequence"/>
</dbReference>
<protein>
    <submittedName>
        <fullName evidence="2">Uncharacterized protein</fullName>
    </submittedName>
</protein>
<gene>
    <name evidence="2" type="ORF">E2C01_042044</name>
</gene>
<feature type="region of interest" description="Disordered" evidence="1">
    <location>
        <begin position="166"/>
        <end position="236"/>
    </location>
</feature>
<feature type="region of interest" description="Disordered" evidence="1">
    <location>
        <begin position="1"/>
        <end position="56"/>
    </location>
</feature>
<feature type="compositionally biased region" description="Basic and acidic residues" evidence="1">
    <location>
        <begin position="1"/>
        <end position="44"/>
    </location>
</feature>
<feature type="compositionally biased region" description="Pro residues" evidence="1">
    <location>
        <begin position="218"/>
        <end position="236"/>
    </location>
</feature>
<sequence length="236" mass="25213">MVESRRVRVEGKEIKSGSEREEGRYTVIGRDEDGGRRKGREGKGRKGGGVTEPTEITPPVSCCGEVSALTAEVFVSASSLPSAAALPLTFPLPPISPRLSHLASLTKPTSPIPPHQARLTSFTLRNLTHLLHARVSSSLALPYKPCLTCLPHLPASPACLTWAASSFGPRQPSSPRPLKPVATRDSPDGRNDDCMTITSLRPLTDPPSSPAHPHSSHPLPPVLQQPSLPPTPQLPR</sequence>
<proteinExistence type="predicted"/>
<accession>A0A5B7FRZ0</accession>
<keyword evidence="3" id="KW-1185">Reference proteome</keyword>
<dbReference type="AlphaFoldDB" id="A0A5B7FRZ0"/>
<name>A0A5B7FRZ0_PORTR</name>